<organism evidence="1 2">
    <name type="scientific">Plutella xylostella</name>
    <name type="common">Diamondback moth</name>
    <name type="synonym">Plutella maculipennis</name>
    <dbReference type="NCBI Taxonomy" id="51655"/>
    <lineage>
        <taxon>Eukaryota</taxon>
        <taxon>Metazoa</taxon>
        <taxon>Ecdysozoa</taxon>
        <taxon>Arthropoda</taxon>
        <taxon>Hexapoda</taxon>
        <taxon>Insecta</taxon>
        <taxon>Pterygota</taxon>
        <taxon>Neoptera</taxon>
        <taxon>Endopterygota</taxon>
        <taxon>Lepidoptera</taxon>
        <taxon>Glossata</taxon>
        <taxon>Ditrysia</taxon>
        <taxon>Yponomeutoidea</taxon>
        <taxon>Plutellidae</taxon>
        <taxon>Plutella</taxon>
    </lineage>
</organism>
<evidence type="ECO:0000313" key="1">
    <source>
        <dbReference type="EMBL" id="CAG9101150.1"/>
    </source>
</evidence>
<reference evidence="1" key="1">
    <citation type="submission" date="2020-11" db="EMBL/GenBank/DDBJ databases">
        <authorList>
            <person name="Whiteford S."/>
        </authorList>
    </citation>
    <scope>NUCLEOTIDE SEQUENCE</scope>
</reference>
<name>A0A8S4DLX7_PLUXY</name>
<proteinExistence type="predicted"/>
<dbReference type="EMBL" id="CAJHNJ030000006">
    <property type="protein sequence ID" value="CAG9101150.1"/>
    <property type="molecule type" value="Genomic_DNA"/>
</dbReference>
<comment type="caution">
    <text evidence="1">The sequence shown here is derived from an EMBL/GenBank/DDBJ whole genome shotgun (WGS) entry which is preliminary data.</text>
</comment>
<dbReference type="Proteomes" id="UP000653454">
    <property type="component" value="Unassembled WGS sequence"/>
</dbReference>
<evidence type="ECO:0000313" key="2">
    <source>
        <dbReference type="Proteomes" id="UP000653454"/>
    </source>
</evidence>
<gene>
    <name evidence="1" type="ORF">PLXY2_LOCUS2566</name>
</gene>
<sequence>MVVVLPQLVARGHQLALRDPLLQVVDLSGQLEQA</sequence>
<keyword evidence="2" id="KW-1185">Reference proteome</keyword>
<dbReference type="AlphaFoldDB" id="A0A8S4DLX7"/>
<protein>
    <submittedName>
        <fullName evidence="1">(diamondback moth) hypothetical protein</fullName>
    </submittedName>
</protein>
<accession>A0A8S4DLX7</accession>